<dbReference type="PANTHER" id="PTHR42981:SF2">
    <property type="entry name" value="PYRUVATE DEHYDROGENASE [UBIQUINONE]"/>
    <property type="match status" value="1"/>
</dbReference>
<dbReference type="InterPro" id="IPR012001">
    <property type="entry name" value="Thiamin_PyroP_enz_TPP-bd_dom"/>
</dbReference>
<dbReference type="GO" id="GO:0030976">
    <property type="term" value="F:thiamine pyrophosphate binding"/>
    <property type="evidence" value="ECO:0007669"/>
    <property type="project" value="InterPro"/>
</dbReference>
<dbReference type="AlphaFoldDB" id="A0A0R1YKK4"/>
<dbReference type="CDD" id="cd02014">
    <property type="entry name" value="TPP_POX"/>
    <property type="match status" value="1"/>
</dbReference>
<dbReference type="EMBL" id="AZGI01000016">
    <property type="protein sequence ID" value="KRM40475.1"/>
    <property type="molecule type" value="Genomic_DNA"/>
</dbReference>
<dbReference type="PANTHER" id="PTHR42981">
    <property type="entry name" value="PYRUVATE DEHYDROGENASE [UBIQUINONE]"/>
    <property type="match status" value="1"/>
</dbReference>
<dbReference type="GO" id="GO:0047112">
    <property type="term" value="F:pyruvate oxidase activity"/>
    <property type="evidence" value="ECO:0007669"/>
    <property type="project" value="UniProtKB-UniRule"/>
</dbReference>
<dbReference type="Gene3D" id="1.10.10.940">
    <property type="match status" value="1"/>
</dbReference>
<dbReference type="Proteomes" id="UP000051223">
    <property type="component" value="Unassembled WGS sequence"/>
</dbReference>
<dbReference type="InterPro" id="IPR047210">
    <property type="entry name" value="TPP_PYR_POXB-like"/>
</dbReference>
<dbReference type="eggNOG" id="COG0028">
    <property type="taxonomic scope" value="Bacteria"/>
</dbReference>
<dbReference type="SUPFAM" id="SSF52518">
    <property type="entry name" value="Thiamin diphosphate-binding fold (THDP-binding)"/>
    <property type="match status" value="2"/>
</dbReference>
<evidence type="ECO:0000259" key="8">
    <source>
        <dbReference type="Pfam" id="PF02776"/>
    </source>
</evidence>
<dbReference type="InterPro" id="IPR014092">
    <property type="entry name" value="Pyruvate_oxidase"/>
</dbReference>
<keyword evidence="9" id="KW-0670">Pyruvate</keyword>
<evidence type="ECO:0000256" key="2">
    <source>
        <dbReference type="ARBA" id="ARBA00023052"/>
    </source>
</evidence>
<feature type="domain" description="Thiamine pyrophosphate enzyme TPP-binding" evidence="7">
    <location>
        <begin position="410"/>
        <end position="557"/>
    </location>
</feature>
<evidence type="ECO:0000256" key="5">
    <source>
        <dbReference type="SAM" id="MobiDB-lite"/>
    </source>
</evidence>
<evidence type="ECO:0000313" key="10">
    <source>
        <dbReference type="Proteomes" id="UP000051223"/>
    </source>
</evidence>
<dbReference type="InterPro" id="IPR047211">
    <property type="entry name" value="POXB-like"/>
</dbReference>
<dbReference type="InterPro" id="IPR047212">
    <property type="entry name" value="TPP_POXB-like"/>
</dbReference>
<evidence type="ECO:0000256" key="1">
    <source>
        <dbReference type="ARBA" id="ARBA00007812"/>
    </source>
</evidence>
<reference evidence="9 10" key="1">
    <citation type="journal article" date="2015" name="Genome Announc.">
        <title>Expanding the biotechnology potential of lactobacilli through comparative genomics of 213 strains and associated genera.</title>
        <authorList>
            <person name="Sun Z."/>
            <person name="Harris H.M."/>
            <person name="McCann A."/>
            <person name="Guo C."/>
            <person name="Argimon S."/>
            <person name="Zhang W."/>
            <person name="Yang X."/>
            <person name="Jeffery I.B."/>
            <person name="Cooney J.C."/>
            <person name="Kagawa T.F."/>
            <person name="Liu W."/>
            <person name="Song Y."/>
            <person name="Salvetti E."/>
            <person name="Wrobel A."/>
            <person name="Rasinkangas P."/>
            <person name="Parkhill J."/>
            <person name="Rea M.C."/>
            <person name="O'Sullivan O."/>
            <person name="Ritari J."/>
            <person name="Douillard F.P."/>
            <person name="Paul Ross R."/>
            <person name="Yang R."/>
            <person name="Briner A.E."/>
            <person name="Felis G.E."/>
            <person name="de Vos W.M."/>
            <person name="Barrangou R."/>
            <person name="Klaenhammer T.R."/>
            <person name="Caufield P.W."/>
            <person name="Cui Y."/>
            <person name="Zhang H."/>
            <person name="O'Toole P.W."/>
        </authorList>
    </citation>
    <scope>NUCLEOTIDE SEQUENCE [LARGE SCALE GENOMIC DNA]</scope>
    <source>
        <strain evidence="9 10">DSM 5661</strain>
    </source>
</reference>
<accession>A0A0R1YKK4</accession>
<sequence>MLAFANVKNYVLMMSEDKNICEGDALKMTKISGADAMFQVMYDWDIDHVFGFPGGSFDSGMNAVHNWKDKIKFIEVRHEEAGALAASAEYKLTGKLGVCFGSAGPGAAHLFNGLYDAKFDKTPMVAIVANVPTSRQDIDFFQAFDEDKWFLNASVWCRQPKTADQIPVIMDEAIRQAYARKGPAVVIIPKDFGWQNIDDNFRVNYNAHVKDNYPAPTKTSVEDAVKLLKEAKNPVMYYGLGAKGAGDEIKEFAEKFKAPLLTSYLGKGIVEDDFPAYMGTIGRIGPKPAQEVQNYTDLVVWVGNNSPFSILWFPKNAKVIQIDVDPAKFGKRHKTDVSMLADAKKALRAIIDAGEERRESPLYKAAIADRENWDAWQTSFKDSDESPVRPEPIWDVINKEAADNAVFAVDVGNVNVDHCRLLKLHDDQKWTTSGLHATMGYGAPAALTAATVYPDREVWQLAGDGGFAMMNQELLTMARYNMHVLNIVFTNETLGYIQAEQEDESNQPLSGVILPDNDWAKVAEGMNVKGVTVRTKKEFEAAVKEWKKMDGPMLIDVKYTHEMPYSTELNTLDDPAFVKKYQAEDLKPFSYFAEKYGLEADAASGASQHEETEPEPAPDTVSGASQH</sequence>
<organism evidence="9 10">
    <name type="scientific">Lactobacillus hamsteri DSM 5661 = JCM 6256</name>
    <dbReference type="NCBI Taxonomy" id="1423754"/>
    <lineage>
        <taxon>Bacteria</taxon>
        <taxon>Bacillati</taxon>
        <taxon>Bacillota</taxon>
        <taxon>Bacilli</taxon>
        <taxon>Lactobacillales</taxon>
        <taxon>Lactobacillaceae</taxon>
        <taxon>Lactobacillus</taxon>
    </lineage>
</organism>
<comment type="caution">
    <text evidence="9">The sequence shown here is derived from an EMBL/GenBank/DDBJ whole genome shotgun (WGS) entry which is preliminary data.</text>
</comment>
<evidence type="ECO:0000256" key="3">
    <source>
        <dbReference type="NCBIfam" id="TIGR02720"/>
    </source>
</evidence>
<dbReference type="GO" id="GO:0000287">
    <property type="term" value="F:magnesium ion binding"/>
    <property type="evidence" value="ECO:0007669"/>
    <property type="project" value="InterPro"/>
</dbReference>
<name>A0A0R1YKK4_9LACO</name>
<dbReference type="SUPFAM" id="SSF52467">
    <property type="entry name" value="DHS-like NAD/FAD-binding domain"/>
    <property type="match status" value="1"/>
</dbReference>
<dbReference type="Gene3D" id="3.40.50.1220">
    <property type="entry name" value="TPP-binding domain"/>
    <property type="match status" value="1"/>
</dbReference>
<dbReference type="NCBIfam" id="TIGR02720">
    <property type="entry name" value="pyruv_oxi_spxB"/>
    <property type="match status" value="1"/>
</dbReference>
<evidence type="ECO:0000259" key="6">
    <source>
        <dbReference type="Pfam" id="PF00205"/>
    </source>
</evidence>
<dbReference type="STRING" id="1423754.FC39_GL000617"/>
<proteinExistence type="inferred from homology"/>
<dbReference type="EC" id="1.2.3.3" evidence="3"/>
<protein>
    <recommendedName>
        <fullName evidence="3">Pyruvate oxidase</fullName>
        <ecNumber evidence="3">1.2.3.3</ecNumber>
    </recommendedName>
</protein>
<comment type="similarity">
    <text evidence="1 4">Belongs to the TPP enzyme family.</text>
</comment>
<dbReference type="PATRIC" id="fig|1423754.3.peg.637"/>
<evidence type="ECO:0000313" key="9">
    <source>
        <dbReference type="EMBL" id="KRM40475.1"/>
    </source>
</evidence>
<dbReference type="Gene3D" id="3.40.50.970">
    <property type="match status" value="2"/>
</dbReference>
<keyword evidence="10" id="KW-1185">Reference proteome</keyword>
<dbReference type="CDD" id="cd07039">
    <property type="entry name" value="TPP_PYR_POX"/>
    <property type="match status" value="1"/>
</dbReference>
<feature type="domain" description="Thiamine pyrophosphate enzyme central" evidence="6">
    <location>
        <begin position="221"/>
        <end position="350"/>
    </location>
</feature>
<dbReference type="Pfam" id="PF00205">
    <property type="entry name" value="TPP_enzyme_M"/>
    <property type="match status" value="1"/>
</dbReference>
<dbReference type="InterPro" id="IPR011766">
    <property type="entry name" value="TPP_enzyme_TPP-bd"/>
</dbReference>
<feature type="region of interest" description="Disordered" evidence="5">
    <location>
        <begin position="601"/>
        <end position="627"/>
    </location>
</feature>
<keyword evidence="2 4" id="KW-0786">Thiamine pyrophosphate</keyword>
<evidence type="ECO:0000256" key="4">
    <source>
        <dbReference type="RuleBase" id="RU362132"/>
    </source>
</evidence>
<dbReference type="Pfam" id="PF02776">
    <property type="entry name" value="TPP_enzyme_N"/>
    <property type="match status" value="1"/>
</dbReference>
<dbReference type="InterPro" id="IPR029061">
    <property type="entry name" value="THDP-binding"/>
</dbReference>
<dbReference type="InterPro" id="IPR012000">
    <property type="entry name" value="Thiamin_PyroP_enz_cen_dom"/>
</dbReference>
<feature type="domain" description="Thiamine pyrophosphate enzyme N-terminal TPP-binding" evidence="8">
    <location>
        <begin position="32"/>
        <end position="145"/>
    </location>
</feature>
<dbReference type="Pfam" id="PF02775">
    <property type="entry name" value="TPP_enzyme_C"/>
    <property type="match status" value="1"/>
</dbReference>
<evidence type="ECO:0000259" key="7">
    <source>
        <dbReference type="Pfam" id="PF02775"/>
    </source>
</evidence>
<dbReference type="InterPro" id="IPR029035">
    <property type="entry name" value="DHS-like_NAD/FAD-binding_dom"/>
</dbReference>
<gene>
    <name evidence="9" type="ORF">FC39_GL000617</name>
</gene>